<dbReference type="InterPro" id="IPR003439">
    <property type="entry name" value="ABC_transporter-like_ATP-bd"/>
</dbReference>
<feature type="domain" description="ABC transmembrane type-1" evidence="10">
    <location>
        <begin position="21"/>
        <end position="307"/>
    </location>
</feature>
<evidence type="ECO:0000313" key="11">
    <source>
        <dbReference type="EMBL" id="BEH01901.1"/>
    </source>
</evidence>
<organism evidence="11 12">
    <name type="scientific">Brooklawnia propionicigenes</name>
    <dbReference type="NCBI Taxonomy" id="3041175"/>
    <lineage>
        <taxon>Bacteria</taxon>
        <taxon>Bacillati</taxon>
        <taxon>Actinomycetota</taxon>
        <taxon>Actinomycetes</taxon>
        <taxon>Propionibacteriales</taxon>
        <taxon>Propionibacteriaceae</taxon>
        <taxon>Brooklawnia</taxon>
    </lineage>
</organism>
<dbReference type="PANTHER" id="PTHR24221:SF590">
    <property type="entry name" value="COMPONENT LINKED WITH THE ASSEMBLY OF CYTOCHROME' TRANSPORT TRANSMEMBRANE ATP-BINDING PROTEIN ABC TRANSPORTER CYDD-RELATED"/>
    <property type="match status" value="1"/>
</dbReference>
<gene>
    <name evidence="11" type="ORF">brsh051_11820</name>
</gene>
<dbReference type="Gene3D" id="1.20.1560.10">
    <property type="entry name" value="ABC transporter type 1, transmembrane domain"/>
    <property type="match status" value="1"/>
</dbReference>
<dbReference type="SUPFAM" id="SSF90123">
    <property type="entry name" value="ABC transporter transmembrane region"/>
    <property type="match status" value="1"/>
</dbReference>
<dbReference type="Pfam" id="PF00664">
    <property type="entry name" value="ABC_membrane"/>
    <property type="match status" value="1"/>
</dbReference>
<dbReference type="InterPro" id="IPR039421">
    <property type="entry name" value="Type_1_exporter"/>
</dbReference>
<dbReference type="InterPro" id="IPR017871">
    <property type="entry name" value="ABC_transporter-like_CS"/>
</dbReference>
<dbReference type="GO" id="GO:0042883">
    <property type="term" value="P:cysteine transport"/>
    <property type="evidence" value="ECO:0007669"/>
    <property type="project" value="InterPro"/>
</dbReference>
<dbReference type="Gene3D" id="3.40.50.300">
    <property type="entry name" value="P-loop containing nucleotide triphosphate hydrolases"/>
    <property type="match status" value="1"/>
</dbReference>
<dbReference type="AlphaFoldDB" id="A0AAN0MGR3"/>
<dbReference type="PROSITE" id="PS50929">
    <property type="entry name" value="ABC_TM1F"/>
    <property type="match status" value="1"/>
</dbReference>
<accession>A0AAN0MGR3</accession>
<keyword evidence="6 8" id="KW-0472">Membrane</keyword>
<evidence type="ECO:0000256" key="4">
    <source>
        <dbReference type="ARBA" id="ARBA00022840"/>
    </source>
</evidence>
<feature type="transmembrane region" description="Helical" evidence="8">
    <location>
        <begin position="139"/>
        <end position="159"/>
    </location>
</feature>
<sequence>MAPPLDPRLVKRATATRGFLVAVVLTGIANACCIIVQAWLIAHAVAGVFGSGSTVFPGPLPGFGAYLAALAAVFVVRAGLSWLNPWLAHRASASVKSQLRADLMAARLTNPLDASTPSSTLIHLATQGLDALDGYFSKYLPQLVMAAFIPLLILAVVAGQDGESALIIAVTLPLIPLFMALIGITTREQVNRRLKYQNRLANHFADLVTGLPTLQVFGRARSQLKGLRITEQRSRIETMKTLRIAFLSGGVLELLATLSVALVAVTVGFRVVAGDLDLTTALFILVLAPEAYLPVRLVGVHFHDSADGTAAADAVLRIIEAAETPQAQPVTPPAPGATEIVFDRVSVRYPGTDRASLDNLSFTMRPGDVLALVGRSGAGKSTALNVLMGFVRPTSGSVRVGDADLSEVDLDAWRRQIAWVGQNPGMLRGTIASNVLLGYPGATKAQIREALDRAGGEELALDRPIADDGEGLSAGERRRVALARALLRIEFGGAQLLVLDEPTAGLDQATEAQAVAAVRAAGVGVVVVSHREALLRLADEMVSVGGDREQTAPVGGNEGVDDGTDA</sequence>
<dbReference type="SUPFAM" id="SSF52540">
    <property type="entry name" value="P-loop containing nucleoside triphosphate hydrolases"/>
    <property type="match status" value="1"/>
</dbReference>
<dbReference type="PROSITE" id="PS00211">
    <property type="entry name" value="ABC_TRANSPORTER_1"/>
    <property type="match status" value="1"/>
</dbReference>
<evidence type="ECO:0000259" key="9">
    <source>
        <dbReference type="PROSITE" id="PS50893"/>
    </source>
</evidence>
<dbReference type="InterPro" id="IPR011527">
    <property type="entry name" value="ABC1_TM_dom"/>
</dbReference>
<evidence type="ECO:0000256" key="6">
    <source>
        <dbReference type="ARBA" id="ARBA00023136"/>
    </source>
</evidence>
<keyword evidence="2 8" id="KW-0812">Transmembrane</keyword>
<dbReference type="NCBIfam" id="TIGR02857">
    <property type="entry name" value="CydD"/>
    <property type="match status" value="1"/>
</dbReference>
<dbReference type="Proteomes" id="UP001431656">
    <property type="component" value="Chromosome"/>
</dbReference>
<keyword evidence="4" id="KW-0067">ATP-binding</keyword>
<dbReference type="Pfam" id="PF00005">
    <property type="entry name" value="ABC_tran"/>
    <property type="match status" value="1"/>
</dbReference>
<evidence type="ECO:0000256" key="3">
    <source>
        <dbReference type="ARBA" id="ARBA00022741"/>
    </source>
</evidence>
<dbReference type="GO" id="GO:0005886">
    <property type="term" value="C:plasma membrane"/>
    <property type="evidence" value="ECO:0007669"/>
    <property type="project" value="UniProtKB-SubCell"/>
</dbReference>
<evidence type="ECO:0000313" key="12">
    <source>
        <dbReference type="Proteomes" id="UP001431656"/>
    </source>
</evidence>
<evidence type="ECO:0000256" key="2">
    <source>
        <dbReference type="ARBA" id="ARBA00022692"/>
    </source>
</evidence>
<dbReference type="PANTHER" id="PTHR24221">
    <property type="entry name" value="ATP-BINDING CASSETTE SUB-FAMILY B"/>
    <property type="match status" value="1"/>
</dbReference>
<dbReference type="KEGG" id="broo:brsh051_11820"/>
<evidence type="ECO:0000256" key="5">
    <source>
        <dbReference type="ARBA" id="ARBA00022989"/>
    </source>
</evidence>
<dbReference type="EMBL" id="AP028056">
    <property type="protein sequence ID" value="BEH01901.1"/>
    <property type="molecule type" value="Genomic_DNA"/>
</dbReference>
<reference evidence="11" key="1">
    <citation type="journal article" date="2024" name="Int. J. Syst. Evol. Microbiol.">
        <title>Brooklawnia propionicigenes sp. nov., a facultatively anaerobic, propionate-producing bacterium isolated from a methanogenic reactor treating waste from cattle farms.</title>
        <authorList>
            <person name="Akita Y."/>
            <person name="Ueki A."/>
            <person name="Tonouchi A."/>
            <person name="Sugawara Y."/>
            <person name="Honma S."/>
            <person name="Kaku N."/>
            <person name="Ueki K."/>
        </authorList>
    </citation>
    <scope>NUCLEOTIDE SEQUENCE</scope>
    <source>
        <strain evidence="11">SH051</strain>
    </source>
</reference>
<evidence type="ECO:0000259" key="10">
    <source>
        <dbReference type="PROSITE" id="PS50929"/>
    </source>
</evidence>
<feature type="domain" description="ABC transporter" evidence="9">
    <location>
        <begin position="340"/>
        <end position="564"/>
    </location>
</feature>
<dbReference type="GO" id="GO:0005524">
    <property type="term" value="F:ATP binding"/>
    <property type="evidence" value="ECO:0007669"/>
    <property type="project" value="UniProtKB-KW"/>
</dbReference>
<dbReference type="InterPro" id="IPR014216">
    <property type="entry name" value="ABC_transptr_CydD"/>
</dbReference>
<keyword evidence="12" id="KW-1185">Reference proteome</keyword>
<feature type="transmembrane region" description="Helical" evidence="8">
    <location>
        <begin position="62"/>
        <end position="80"/>
    </location>
</feature>
<evidence type="ECO:0000256" key="8">
    <source>
        <dbReference type="SAM" id="Phobius"/>
    </source>
</evidence>
<keyword evidence="5 8" id="KW-1133">Transmembrane helix</keyword>
<evidence type="ECO:0000256" key="1">
    <source>
        <dbReference type="ARBA" id="ARBA00004651"/>
    </source>
</evidence>
<evidence type="ECO:0000256" key="7">
    <source>
        <dbReference type="SAM" id="MobiDB-lite"/>
    </source>
</evidence>
<dbReference type="InterPro" id="IPR003593">
    <property type="entry name" value="AAA+_ATPase"/>
</dbReference>
<proteinExistence type="predicted"/>
<dbReference type="GO" id="GO:0140359">
    <property type="term" value="F:ABC-type transporter activity"/>
    <property type="evidence" value="ECO:0007669"/>
    <property type="project" value="InterPro"/>
</dbReference>
<feature type="transmembrane region" description="Helical" evidence="8">
    <location>
        <begin position="20"/>
        <end position="42"/>
    </location>
</feature>
<protein>
    <recommendedName>
        <fullName evidence="13">Thiol reductant ABC exporter subunit CydD</fullName>
    </recommendedName>
</protein>
<feature type="transmembrane region" description="Helical" evidence="8">
    <location>
        <begin position="165"/>
        <end position="185"/>
    </location>
</feature>
<dbReference type="SMART" id="SM00382">
    <property type="entry name" value="AAA"/>
    <property type="match status" value="1"/>
</dbReference>
<dbReference type="GO" id="GO:0016887">
    <property type="term" value="F:ATP hydrolysis activity"/>
    <property type="evidence" value="ECO:0007669"/>
    <property type="project" value="InterPro"/>
</dbReference>
<feature type="transmembrane region" description="Helical" evidence="8">
    <location>
        <begin position="244"/>
        <end position="272"/>
    </location>
</feature>
<keyword evidence="3" id="KW-0547">Nucleotide-binding</keyword>
<feature type="region of interest" description="Disordered" evidence="7">
    <location>
        <begin position="546"/>
        <end position="566"/>
    </location>
</feature>
<name>A0AAN0MGR3_9ACTN</name>
<dbReference type="CDD" id="cd18584">
    <property type="entry name" value="ABC_6TM_AarD_CydD"/>
    <property type="match status" value="1"/>
</dbReference>
<dbReference type="InterPro" id="IPR027417">
    <property type="entry name" value="P-loop_NTPase"/>
</dbReference>
<dbReference type="PROSITE" id="PS50893">
    <property type="entry name" value="ABC_TRANSPORTER_2"/>
    <property type="match status" value="1"/>
</dbReference>
<dbReference type="InterPro" id="IPR036640">
    <property type="entry name" value="ABC1_TM_sf"/>
</dbReference>
<evidence type="ECO:0008006" key="13">
    <source>
        <dbReference type="Google" id="ProtNLM"/>
    </source>
</evidence>
<dbReference type="CDD" id="cd03228">
    <property type="entry name" value="ABCC_MRP_Like"/>
    <property type="match status" value="1"/>
</dbReference>
<comment type="subcellular location">
    <subcellularLocation>
        <location evidence="1">Cell membrane</location>
        <topology evidence="1">Multi-pass membrane protein</topology>
    </subcellularLocation>
</comment>